<evidence type="ECO:0000256" key="1">
    <source>
        <dbReference type="SAM" id="Phobius"/>
    </source>
</evidence>
<dbReference type="RefSeq" id="WP_051894842.1">
    <property type="nucleotide sequence ID" value="NZ_FWXV01000006.1"/>
</dbReference>
<dbReference type="Pfam" id="PF23636">
    <property type="entry name" value="DUF7144"/>
    <property type="match status" value="1"/>
</dbReference>
<keyword evidence="1" id="KW-0812">Transmembrane</keyword>
<accession>A0A1Y5Y0G1</accession>
<keyword evidence="4" id="KW-1185">Reference proteome</keyword>
<dbReference type="AlphaFoldDB" id="A0A1Y5Y0G1"/>
<sequence length="140" mass="15031">MGVHSRSTWSGWIGFAAIILIITGFFTAIEGIVALFRNQYYILSSSGLLVFDMTTWGWIHLIVGVCAVLAGLSLFTGAAWARVVAVLLVSFNAVSQLAFMAAHPIWTTIVIALDILVIWAVAVHGGVVRDEGTGIIGERN</sequence>
<dbReference type="InterPro" id="IPR055568">
    <property type="entry name" value="DUF7144"/>
</dbReference>
<proteinExistence type="predicted"/>
<reference evidence="3 4" key="1">
    <citation type="submission" date="2017-04" db="EMBL/GenBank/DDBJ databases">
        <authorList>
            <person name="Afonso C.L."/>
            <person name="Miller P.J."/>
            <person name="Scott M.A."/>
            <person name="Spackman E."/>
            <person name="Goraichik I."/>
            <person name="Dimitrov K.M."/>
            <person name="Suarez D.L."/>
            <person name="Swayne D.E."/>
        </authorList>
    </citation>
    <scope>NUCLEOTIDE SEQUENCE [LARGE SCALE GENOMIC DNA]</scope>
    <source>
        <strain evidence="3 4">DSM 43828</strain>
    </source>
</reference>
<keyword evidence="1" id="KW-0472">Membrane</keyword>
<evidence type="ECO:0000259" key="2">
    <source>
        <dbReference type="Pfam" id="PF23636"/>
    </source>
</evidence>
<feature type="transmembrane region" description="Helical" evidence="1">
    <location>
        <begin position="12"/>
        <end position="36"/>
    </location>
</feature>
<protein>
    <recommendedName>
        <fullName evidence="2">DUF7144 domain-containing protein</fullName>
    </recommendedName>
</protein>
<evidence type="ECO:0000313" key="4">
    <source>
        <dbReference type="Proteomes" id="UP000192674"/>
    </source>
</evidence>
<feature type="transmembrane region" description="Helical" evidence="1">
    <location>
        <begin position="80"/>
        <end position="99"/>
    </location>
</feature>
<organism evidence="3 4">
    <name type="scientific">Kibdelosporangium aridum</name>
    <dbReference type="NCBI Taxonomy" id="2030"/>
    <lineage>
        <taxon>Bacteria</taxon>
        <taxon>Bacillati</taxon>
        <taxon>Actinomycetota</taxon>
        <taxon>Actinomycetes</taxon>
        <taxon>Pseudonocardiales</taxon>
        <taxon>Pseudonocardiaceae</taxon>
        <taxon>Kibdelosporangium</taxon>
    </lineage>
</organism>
<dbReference type="Proteomes" id="UP000192674">
    <property type="component" value="Unassembled WGS sequence"/>
</dbReference>
<keyword evidence="1" id="KW-1133">Transmembrane helix</keyword>
<evidence type="ECO:0000313" key="3">
    <source>
        <dbReference type="EMBL" id="SMD20582.1"/>
    </source>
</evidence>
<dbReference type="OrthoDB" id="4482242at2"/>
<feature type="transmembrane region" description="Helical" evidence="1">
    <location>
        <begin position="105"/>
        <end position="123"/>
    </location>
</feature>
<gene>
    <name evidence="3" type="ORF">SAMN05661093_06489</name>
</gene>
<feature type="domain" description="DUF7144" evidence="2">
    <location>
        <begin position="12"/>
        <end position="125"/>
    </location>
</feature>
<dbReference type="EMBL" id="FWXV01000006">
    <property type="protein sequence ID" value="SMD20582.1"/>
    <property type="molecule type" value="Genomic_DNA"/>
</dbReference>
<name>A0A1Y5Y0G1_KIBAR</name>
<feature type="transmembrane region" description="Helical" evidence="1">
    <location>
        <begin position="56"/>
        <end position="75"/>
    </location>
</feature>